<gene>
    <name evidence="3" type="ORF">SAMN05444714_1489</name>
</gene>
<dbReference type="RefSeq" id="WP_090205869.1">
    <property type="nucleotide sequence ID" value="NZ_FOZM01000001.1"/>
</dbReference>
<dbReference type="AlphaFoldDB" id="A0A1I6MBJ3"/>
<keyword evidence="4" id="KW-1185">Reference proteome</keyword>
<name>A0A1I6MBJ3_9RHOB</name>
<evidence type="ECO:0000256" key="2">
    <source>
        <dbReference type="SAM" id="SignalP"/>
    </source>
</evidence>
<keyword evidence="2" id="KW-0732">Signal</keyword>
<protein>
    <submittedName>
        <fullName evidence="3">Uncharacterized protein</fullName>
    </submittedName>
</protein>
<feature type="signal peptide" evidence="2">
    <location>
        <begin position="1"/>
        <end position="22"/>
    </location>
</feature>
<proteinExistence type="predicted"/>
<evidence type="ECO:0000313" key="4">
    <source>
        <dbReference type="Proteomes" id="UP000198926"/>
    </source>
</evidence>
<dbReference type="OrthoDB" id="7666115at2"/>
<feature type="compositionally biased region" description="Gly residues" evidence="1">
    <location>
        <begin position="26"/>
        <end position="35"/>
    </location>
</feature>
<dbReference type="STRING" id="1123755.SAMN05444714_1489"/>
<evidence type="ECO:0000313" key="3">
    <source>
        <dbReference type="EMBL" id="SFS13041.1"/>
    </source>
</evidence>
<reference evidence="3 4" key="1">
    <citation type="submission" date="2016-10" db="EMBL/GenBank/DDBJ databases">
        <authorList>
            <person name="de Groot N.N."/>
        </authorList>
    </citation>
    <scope>NUCLEOTIDE SEQUENCE [LARGE SCALE GENOMIC DNA]</scope>
    <source>
        <strain evidence="3 4">DSM 29433</strain>
    </source>
</reference>
<dbReference type="Proteomes" id="UP000198926">
    <property type="component" value="Unassembled WGS sequence"/>
</dbReference>
<sequence length="218" mass="22945">MTRIFKLAMVASVALLPALAEAQGNGNGRGNGNGNGNARADNPLNCPPGLAKRQPACVPPGLARQGVTTQQYLDLSDEEWEQATTENPDLLEGNDQDLAAEDGVTGPLTAEEIADLFGIDVPDEGRTYGVIDGQVVELGTEDKLIFDQVKLLSQSVEPGNDIGVVPDVGLTEEQLVAIYNLPPSPDGSSYAVIDGQIYAVPEATYGLLEVIKLAAAFR</sequence>
<accession>A0A1I6MBJ3</accession>
<feature type="chain" id="PRO_5011625015" evidence="2">
    <location>
        <begin position="23"/>
        <end position="218"/>
    </location>
</feature>
<evidence type="ECO:0000256" key="1">
    <source>
        <dbReference type="SAM" id="MobiDB-lite"/>
    </source>
</evidence>
<feature type="region of interest" description="Disordered" evidence="1">
    <location>
        <begin position="26"/>
        <end position="50"/>
    </location>
</feature>
<organism evidence="3 4">
    <name type="scientific">Yoonia litorea</name>
    <dbReference type="NCBI Taxonomy" id="1123755"/>
    <lineage>
        <taxon>Bacteria</taxon>
        <taxon>Pseudomonadati</taxon>
        <taxon>Pseudomonadota</taxon>
        <taxon>Alphaproteobacteria</taxon>
        <taxon>Rhodobacterales</taxon>
        <taxon>Paracoccaceae</taxon>
        <taxon>Yoonia</taxon>
    </lineage>
</organism>
<dbReference type="EMBL" id="FOZM01000001">
    <property type="protein sequence ID" value="SFS13041.1"/>
    <property type="molecule type" value="Genomic_DNA"/>
</dbReference>